<gene>
    <name evidence="1" type="ORF">RRG08_063700</name>
</gene>
<proteinExistence type="predicted"/>
<sequence>MLATRTLCWQRRSRVSTTPPGSDGLWHRATSRSRPDMDARWTLDRGQPRTITDGLTLYNSSNYYLAKQHHCLVRQISGQLNSVLQCPDSVRANPVQELQMPRGLLSRARSDNPKCPVLTRR</sequence>
<dbReference type="AlphaFoldDB" id="A0AAE0ZZ80"/>
<dbReference type="EMBL" id="JAWDGP010003048">
    <property type="protein sequence ID" value="KAK3777967.1"/>
    <property type="molecule type" value="Genomic_DNA"/>
</dbReference>
<name>A0AAE0ZZ80_9GAST</name>
<reference evidence="1" key="1">
    <citation type="journal article" date="2023" name="G3 (Bethesda)">
        <title>A reference genome for the long-term kleptoplast-retaining sea slug Elysia crispata morphotype clarki.</title>
        <authorList>
            <person name="Eastman K.E."/>
            <person name="Pendleton A.L."/>
            <person name="Shaikh M.A."/>
            <person name="Suttiyut T."/>
            <person name="Ogas R."/>
            <person name="Tomko P."/>
            <person name="Gavelis G."/>
            <person name="Widhalm J.R."/>
            <person name="Wisecaver J.H."/>
        </authorList>
    </citation>
    <scope>NUCLEOTIDE SEQUENCE</scope>
    <source>
        <strain evidence="1">ECLA1</strain>
    </source>
</reference>
<comment type="caution">
    <text evidence="1">The sequence shown here is derived from an EMBL/GenBank/DDBJ whole genome shotgun (WGS) entry which is preliminary data.</text>
</comment>
<accession>A0AAE0ZZ80</accession>
<evidence type="ECO:0000313" key="1">
    <source>
        <dbReference type="EMBL" id="KAK3777967.1"/>
    </source>
</evidence>
<dbReference type="Proteomes" id="UP001283361">
    <property type="component" value="Unassembled WGS sequence"/>
</dbReference>
<organism evidence="1 2">
    <name type="scientific">Elysia crispata</name>
    <name type="common">lettuce slug</name>
    <dbReference type="NCBI Taxonomy" id="231223"/>
    <lineage>
        <taxon>Eukaryota</taxon>
        <taxon>Metazoa</taxon>
        <taxon>Spiralia</taxon>
        <taxon>Lophotrochozoa</taxon>
        <taxon>Mollusca</taxon>
        <taxon>Gastropoda</taxon>
        <taxon>Heterobranchia</taxon>
        <taxon>Euthyneura</taxon>
        <taxon>Panpulmonata</taxon>
        <taxon>Sacoglossa</taxon>
        <taxon>Placobranchoidea</taxon>
        <taxon>Plakobranchidae</taxon>
        <taxon>Elysia</taxon>
    </lineage>
</organism>
<evidence type="ECO:0000313" key="2">
    <source>
        <dbReference type="Proteomes" id="UP001283361"/>
    </source>
</evidence>
<keyword evidence="2" id="KW-1185">Reference proteome</keyword>
<protein>
    <submittedName>
        <fullName evidence="1">Uncharacterized protein</fullName>
    </submittedName>
</protein>